<evidence type="ECO:0000256" key="1">
    <source>
        <dbReference type="SAM" id="MobiDB-lite"/>
    </source>
</evidence>
<reference evidence="2 3" key="1">
    <citation type="submission" date="2019-11" db="EMBL/GenBank/DDBJ databases">
        <title>Whole genome sequence of Oryza granulata.</title>
        <authorList>
            <person name="Li W."/>
        </authorList>
    </citation>
    <scope>NUCLEOTIDE SEQUENCE [LARGE SCALE GENOMIC DNA]</scope>
    <source>
        <strain evidence="3">cv. Menghai</strain>
        <tissue evidence="2">Leaf</tissue>
    </source>
</reference>
<dbReference type="Proteomes" id="UP000479710">
    <property type="component" value="Unassembled WGS sequence"/>
</dbReference>
<comment type="caution">
    <text evidence="2">The sequence shown here is derived from an EMBL/GenBank/DDBJ whole genome shotgun (WGS) entry which is preliminary data.</text>
</comment>
<proteinExistence type="predicted"/>
<evidence type="ECO:0000313" key="2">
    <source>
        <dbReference type="EMBL" id="KAF0895182.1"/>
    </source>
</evidence>
<protein>
    <submittedName>
        <fullName evidence="2">Uncharacterized protein</fullName>
    </submittedName>
</protein>
<feature type="compositionally biased region" description="Polar residues" evidence="1">
    <location>
        <begin position="66"/>
        <end position="78"/>
    </location>
</feature>
<name>A0A6G1C4T9_9ORYZ</name>
<dbReference type="AlphaFoldDB" id="A0A6G1C4T9"/>
<keyword evidence="3" id="KW-1185">Reference proteome</keyword>
<accession>A0A6G1C4T9</accession>
<dbReference type="EMBL" id="SPHZ02000010">
    <property type="protein sequence ID" value="KAF0895182.1"/>
    <property type="molecule type" value="Genomic_DNA"/>
</dbReference>
<organism evidence="2 3">
    <name type="scientific">Oryza meyeriana var. granulata</name>
    <dbReference type="NCBI Taxonomy" id="110450"/>
    <lineage>
        <taxon>Eukaryota</taxon>
        <taxon>Viridiplantae</taxon>
        <taxon>Streptophyta</taxon>
        <taxon>Embryophyta</taxon>
        <taxon>Tracheophyta</taxon>
        <taxon>Spermatophyta</taxon>
        <taxon>Magnoliopsida</taxon>
        <taxon>Liliopsida</taxon>
        <taxon>Poales</taxon>
        <taxon>Poaceae</taxon>
        <taxon>BOP clade</taxon>
        <taxon>Oryzoideae</taxon>
        <taxon>Oryzeae</taxon>
        <taxon>Oryzinae</taxon>
        <taxon>Oryza</taxon>
        <taxon>Oryza meyeriana</taxon>
    </lineage>
</organism>
<gene>
    <name evidence="2" type="ORF">E2562_008523</name>
</gene>
<feature type="region of interest" description="Disordered" evidence="1">
    <location>
        <begin position="57"/>
        <end position="78"/>
    </location>
</feature>
<evidence type="ECO:0000313" key="3">
    <source>
        <dbReference type="Proteomes" id="UP000479710"/>
    </source>
</evidence>
<sequence>MRAAAISIVNNEVKLLPHHPKVEIKIAHGYGDPVEESELETDFSIISETIKAVLSSPLQDYKGDNGSPSTSNEASSMD</sequence>